<feature type="transmembrane region" description="Helical" evidence="8">
    <location>
        <begin position="7"/>
        <end position="27"/>
    </location>
</feature>
<dbReference type="CDD" id="cd06550">
    <property type="entry name" value="TM_ABC_iron-siderophores_like"/>
    <property type="match status" value="1"/>
</dbReference>
<protein>
    <submittedName>
        <fullName evidence="9">ABC transporter</fullName>
    </submittedName>
</protein>
<dbReference type="SUPFAM" id="SSF81345">
    <property type="entry name" value="ABC transporter involved in vitamin B12 uptake, BtuC"/>
    <property type="match status" value="1"/>
</dbReference>
<dbReference type="InterPro" id="IPR000522">
    <property type="entry name" value="ABC_transptr_permease_BtuC"/>
</dbReference>
<dbReference type="GO" id="GO:0022857">
    <property type="term" value="F:transmembrane transporter activity"/>
    <property type="evidence" value="ECO:0007669"/>
    <property type="project" value="InterPro"/>
</dbReference>
<keyword evidence="10" id="KW-1185">Reference proteome</keyword>
<dbReference type="STRING" id="82374.NZ47_11720"/>
<feature type="transmembrane region" description="Helical" evidence="8">
    <location>
        <begin position="201"/>
        <end position="222"/>
    </location>
</feature>
<feature type="transmembrane region" description="Helical" evidence="8">
    <location>
        <begin position="71"/>
        <end position="92"/>
    </location>
</feature>
<evidence type="ECO:0000256" key="4">
    <source>
        <dbReference type="ARBA" id="ARBA00022475"/>
    </source>
</evidence>
<evidence type="ECO:0000256" key="7">
    <source>
        <dbReference type="ARBA" id="ARBA00023136"/>
    </source>
</evidence>
<dbReference type="EMBL" id="JSCE01000216">
    <property type="protein sequence ID" value="KHM51065.1"/>
    <property type="molecule type" value="Genomic_DNA"/>
</dbReference>
<dbReference type="Pfam" id="PF01032">
    <property type="entry name" value="FecCD"/>
    <property type="match status" value="1"/>
</dbReference>
<gene>
    <name evidence="9" type="ORF">NZ47_11720</name>
</gene>
<evidence type="ECO:0000256" key="5">
    <source>
        <dbReference type="ARBA" id="ARBA00022692"/>
    </source>
</evidence>
<evidence type="ECO:0000256" key="1">
    <source>
        <dbReference type="ARBA" id="ARBA00004651"/>
    </source>
</evidence>
<dbReference type="InterPro" id="IPR037294">
    <property type="entry name" value="ABC_BtuC-like"/>
</dbReference>
<dbReference type="PANTHER" id="PTHR30472:SF25">
    <property type="entry name" value="ABC TRANSPORTER PERMEASE PROTEIN MJ0876-RELATED"/>
    <property type="match status" value="1"/>
</dbReference>
<dbReference type="GO" id="GO:0005886">
    <property type="term" value="C:plasma membrane"/>
    <property type="evidence" value="ECO:0007669"/>
    <property type="project" value="UniProtKB-SubCell"/>
</dbReference>
<feature type="transmembrane region" description="Helical" evidence="8">
    <location>
        <begin position="159"/>
        <end position="181"/>
    </location>
</feature>
<keyword evidence="6 8" id="KW-1133">Transmembrane helix</keyword>
<reference evidence="9 10" key="1">
    <citation type="journal article" date="2013" name="PLoS ONE">
        <title>Identification and characterization of three novel lipases belonging to families II and V from Anaerovibrio lipolyticus 5ST.</title>
        <authorList>
            <person name="Prive F."/>
            <person name="Kaderbhai N.N."/>
            <person name="Girdwood S."/>
            <person name="Worgan H.J."/>
            <person name="Pinloche E."/>
            <person name="Scollan N.D."/>
            <person name="Huws S.A."/>
            <person name="Newbold C.J."/>
        </authorList>
    </citation>
    <scope>NUCLEOTIDE SEQUENCE [LARGE SCALE GENOMIC DNA]</scope>
    <source>
        <strain evidence="9 10">5S</strain>
    </source>
</reference>
<dbReference type="Gene3D" id="1.10.3470.10">
    <property type="entry name" value="ABC transporter involved in vitamin B12 uptake, BtuC"/>
    <property type="match status" value="1"/>
</dbReference>
<comment type="similarity">
    <text evidence="2">Belongs to the binding-protein-dependent transport system permease family. FecCD subfamily.</text>
</comment>
<evidence type="ECO:0000313" key="9">
    <source>
        <dbReference type="EMBL" id="KHM51065.1"/>
    </source>
</evidence>
<evidence type="ECO:0000256" key="3">
    <source>
        <dbReference type="ARBA" id="ARBA00022448"/>
    </source>
</evidence>
<evidence type="ECO:0000256" key="6">
    <source>
        <dbReference type="ARBA" id="ARBA00022989"/>
    </source>
</evidence>
<comment type="caution">
    <text evidence="9">The sequence shown here is derived from an EMBL/GenBank/DDBJ whole genome shotgun (WGS) entry which is preliminary data.</text>
</comment>
<dbReference type="RefSeq" id="WP_039211000.1">
    <property type="nucleotide sequence ID" value="NZ_JSCE01000216.1"/>
</dbReference>
<evidence type="ECO:0000256" key="2">
    <source>
        <dbReference type="ARBA" id="ARBA00007935"/>
    </source>
</evidence>
<keyword evidence="4" id="KW-1003">Cell membrane</keyword>
<name>A0A0B2JRU6_9FIRM</name>
<keyword evidence="7 8" id="KW-0472">Membrane</keyword>
<feature type="transmembrane region" description="Helical" evidence="8">
    <location>
        <begin position="124"/>
        <end position="147"/>
    </location>
</feature>
<organism evidence="9 10">
    <name type="scientific">Anaerovibrio lipolyticus</name>
    <dbReference type="NCBI Taxonomy" id="82374"/>
    <lineage>
        <taxon>Bacteria</taxon>
        <taxon>Bacillati</taxon>
        <taxon>Bacillota</taxon>
        <taxon>Negativicutes</taxon>
        <taxon>Selenomonadales</taxon>
        <taxon>Selenomonadaceae</taxon>
        <taxon>Anaerovibrio</taxon>
    </lineage>
</organism>
<comment type="subcellular location">
    <subcellularLocation>
        <location evidence="1">Cell membrane</location>
        <topology evidence="1">Multi-pass membrane protein</topology>
    </subcellularLocation>
</comment>
<evidence type="ECO:0000313" key="10">
    <source>
        <dbReference type="Proteomes" id="UP000030993"/>
    </source>
</evidence>
<feature type="transmembrane region" description="Helical" evidence="8">
    <location>
        <begin position="250"/>
        <end position="278"/>
    </location>
</feature>
<feature type="transmembrane region" description="Helical" evidence="8">
    <location>
        <begin position="290"/>
        <end position="309"/>
    </location>
</feature>
<accession>A0A0B2JRU6</accession>
<evidence type="ECO:0000256" key="8">
    <source>
        <dbReference type="SAM" id="Phobius"/>
    </source>
</evidence>
<dbReference type="Proteomes" id="UP000030993">
    <property type="component" value="Unassembled WGS sequence"/>
</dbReference>
<sequence length="346" mass="36809">MNCNKKYILIFILAMVLVVELFLSLLLGSVDLSLQDIWQTVINGIISDKSVDAPGQGPLHDIIWILRIPRVLLACIAGAGLAVCGVVMQAIIKNPLADPYIMGISSGASLGATVAILLGLGSGVFSNFIGVAAFLGALGVSVLVLLLANIGGGVNAVKLLLIGMALSMVCSALSSFVVYFAQDKDGIQTITFWLMGSFAGADWLSLPVVSAIIICGILFFVIQNRVLDMMLFGDETAITLGIDIRKYRQIYMLISSLMVGFIVYSAGMIGFVGLLVPHVARIAIGTEHRFLLPMSGLMGAILLVLADVVCRSLIEHTEIPVGIIISLIGAPCFVYMIIRKAYGFGR</sequence>
<dbReference type="AlphaFoldDB" id="A0A0B2JRU6"/>
<proteinExistence type="inferred from homology"/>
<dbReference type="GO" id="GO:0033214">
    <property type="term" value="P:siderophore-iron import into cell"/>
    <property type="evidence" value="ECO:0007669"/>
    <property type="project" value="TreeGrafter"/>
</dbReference>
<dbReference type="FunFam" id="1.10.3470.10:FF:000001">
    <property type="entry name" value="Vitamin B12 ABC transporter permease BtuC"/>
    <property type="match status" value="1"/>
</dbReference>
<feature type="transmembrane region" description="Helical" evidence="8">
    <location>
        <begin position="321"/>
        <end position="338"/>
    </location>
</feature>
<feature type="transmembrane region" description="Helical" evidence="8">
    <location>
        <begin position="99"/>
        <end position="118"/>
    </location>
</feature>
<keyword evidence="3" id="KW-0813">Transport</keyword>
<keyword evidence="5 8" id="KW-0812">Transmembrane</keyword>
<dbReference type="PANTHER" id="PTHR30472">
    <property type="entry name" value="FERRIC ENTEROBACTIN TRANSPORT SYSTEM PERMEASE PROTEIN"/>
    <property type="match status" value="1"/>
</dbReference>